<organism evidence="1 2">
    <name type="scientific">Dermatophagoides farinae</name>
    <name type="common">American house dust mite</name>
    <dbReference type="NCBI Taxonomy" id="6954"/>
    <lineage>
        <taxon>Eukaryota</taxon>
        <taxon>Metazoa</taxon>
        <taxon>Ecdysozoa</taxon>
        <taxon>Arthropoda</taxon>
        <taxon>Chelicerata</taxon>
        <taxon>Arachnida</taxon>
        <taxon>Acari</taxon>
        <taxon>Acariformes</taxon>
        <taxon>Sarcoptiformes</taxon>
        <taxon>Astigmata</taxon>
        <taxon>Psoroptidia</taxon>
        <taxon>Analgoidea</taxon>
        <taxon>Pyroglyphidae</taxon>
        <taxon>Dermatophagoidinae</taxon>
        <taxon>Dermatophagoides</taxon>
    </lineage>
</organism>
<gene>
    <name evidence="1" type="ORF">DERF_011564</name>
</gene>
<comment type="caution">
    <text evidence="1">The sequence shown here is derived from an EMBL/GenBank/DDBJ whole genome shotgun (WGS) entry which is preliminary data.</text>
</comment>
<evidence type="ECO:0000313" key="1">
    <source>
        <dbReference type="EMBL" id="KAH9506852.1"/>
    </source>
</evidence>
<dbReference type="Proteomes" id="UP000790347">
    <property type="component" value="Unassembled WGS sequence"/>
</dbReference>
<reference evidence="1" key="2">
    <citation type="journal article" date="2022" name="Res Sq">
        <title>Comparative Genomics Reveals Insights into the Divergent Evolution of Astigmatic Mites and Household Pest Adaptations.</title>
        <authorList>
            <person name="Xiong Q."/>
            <person name="Wan A.T.-Y."/>
            <person name="Liu X.-Y."/>
            <person name="Fung C.S.-H."/>
            <person name="Xiao X."/>
            <person name="Malainual N."/>
            <person name="Hou J."/>
            <person name="Wang L."/>
            <person name="Wang M."/>
            <person name="Yang K."/>
            <person name="Cui Y."/>
            <person name="Leung E."/>
            <person name="Nong W."/>
            <person name="Shin S.-K."/>
            <person name="Au S."/>
            <person name="Jeong K.Y."/>
            <person name="Chew F.T."/>
            <person name="Hui J."/>
            <person name="Leung T.F."/>
            <person name="Tungtrongchitr A."/>
            <person name="Zhong N."/>
            <person name="Liu Z."/>
            <person name="Tsui S."/>
        </authorList>
    </citation>
    <scope>NUCLEOTIDE SEQUENCE</scope>
    <source>
        <strain evidence="1">Derf</strain>
        <tissue evidence="1">Whole organism</tissue>
    </source>
</reference>
<accession>A0A922HXE3</accession>
<evidence type="ECO:0000313" key="2">
    <source>
        <dbReference type="Proteomes" id="UP000790347"/>
    </source>
</evidence>
<name>A0A922HXE3_DERFA</name>
<dbReference type="AlphaFoldDB" id="A0A922HXE3"/>
<sequence length="90" mass="10373">MNDEICNLKKYIKNLYTMTMMKDANNHSAGNIKCDDWRRNLFNASICNIDSSRNCPDLAIMISMIVTSPLMKNVFLCVRFNSLRNAFIMA</sequence>
<proteinExistence type="predicted"/>
<keyword evidence="2" id="KW-1185">Reference proteome</keyword>
<dbReference type="EMBL" id="ASGP02000005">
    <property type="protein sequence ID" value="KAH9506852.1"/>
    <property type="molecule type" value="Genomic_DNA"/>
</dbReference>
<reference evidence="1" key="1">
    <citation type="submission" date="2013-05" db="EMBL/GenBank/DDBJ databases">
        <authorList>
            <person name="Yim A.K.Y."/>
            <person name="Chan T.F."/>
            <person name="Ji K.M."/>
            <person name="Liu X.Y."/>
            <person name="Zhou J.W."/>
            <person name="Li R.Q."/>
            <person name="Yang K.Y."/>
            <person name="Li J."/>
            <person name="Li M."/>
            <person name="Law P.T.W."/>
            <person name="Wu Y.L."/>
            <person name="Cai Z.L."/>
            <person name="Qin H."/>
            <person name="Bao Y."/>
            <person name="Leung R.K.K."/>
            <person name="Ng P.K.S."/>
            <person name="Zou J."/>
            <person name="Zhong X.J."/>
            <person name="Ran P.X."/>
            <person name="Zhong N.S."/>
            <person name="Liu Z.G."/>
            <person name="Tsui S.K.W."/>
        </authorList>
    </citation>
    <scope>NUCLEOTIDE SEQUENCE</scope>
    <source>
        <strain evidence="1">Derf</strain>
        <tissue evidence="1">Whole organism</tissue>
    </source>
</reference>
<protein>
    <submittedName>
        <fullName evidence="1">Uncharacterized protein</fullName>
    </submittedName>
</protein>